<accession>R7TNF8</accession>
<proteinExistence type="predicted"/>
<gene>
    <name evidence="2" type="ORF">CAPTEDRAFT_187498</name>
</gene>
<protein>
    <submittedName>
        <fullName evidence="2 3">Uncharacterized protein</fullName>
    </submittedName>
</protein>
<feature type="region of interest" description="Disordered" evidence="1">
    <location>
        <begin position="1686"/>
        <end position="1724"/>
    </location>
</feature>
<evidence type="ECO:0000313" key="4">
    <source>
        <dbReference type="Proteomes" id="UP000014760"/>
    </source>
</evidence>
<keyword evidence="4" id="KW-1185">Reference proteome</keyword>
<reference evidence="2 4" key="2">
    <citation type="journal article" date="2013" name="Nature">
        <title>Insights into bilaterian evolution from three spiralian genomes.</title>
        <authorList>
            <person name="Simakov O."/>
            <person name="Marletaz F."/>
            <person name="Cho S.J."/>
            <person name="Edsinger-Gonzales E."/>
            <person name="Havlak P."/>
            <person name="Hellsten U."/>
            <person name="Kuo D.H."/>
            <person name="Larsson T."/>
            <person name="Lv J."/>
            <person name="Arendt D."/>
            <person name="Savage R."/>
            <person name="Osoegawa K."/>
            <person name="de Jong P."/>
            <person name="Grimwood J."/>
            <person name="Chapman J.A."/>
            <person name="Shapiro H."/>
            <person name="Aerts A."/>
            <person name="Otillar R.P."/>
            <person name="Terry A.Y."/>
            <person name="Boore J.L."/>
            <person name="Grigoriev I.V."/>
            <person name="Lindberg D.R."/>
            <person name="Seaver E.C."/>
            <person name="Weisblat D.A."/>
            <person name="Putnam N.H."/>
            <person name="Rokhsar D.S."/>
        </authorList>
    </citation>
    <scope>NUCLEOTIDE SEQUENCE</scope>
    <source>
        <strain evidence="2 4">I ESC-2004</strain>
    </source>
</reference>
<organism evidence="2">
    <name type="scientific">Capitella teleta</name>
    <name type="common">Polychaete worm</name>
    <dbReference type="NCBI Taxonomy" id="283909"/>
    <lineage>
        <taxon>Eukaryota</taxon>
        <taxon>Metazoa</taxon>
        <taxon>Spiralia</taxon>
        <taxon>Lophotrochozoa</taxon>
        <taxon>Annelida</taxon>
        <taxon>Polychaeta</taxon>
        <taxon>Sedentaria</taxon>
        <taxon>Scolecida</taxon>
        <taxon>Capitellidae</taxon>
        <taxon>Capitella</taxon>
    </lineage>
</organism>
<feature type="compositionally biased region" description="Acidic residues" evidence="1">
    <location>
        <begin position="1712"/>
        <end position="1723"/>
    </location>
</feature>
<reference evidence="3" key="3">
    <citation type="submission" date="2015-06" db="UniProtKB">
        <authorList>
            <consortium name="EnsemblMetazoa"/>
        </authorList>
    </citation>
    <scope>IDENTIFICATION</scope>
</reference>
<name>R7TNF8_CAPTE</name>
<feature type="compositionally biased region" description="Basic and acidic residues" evidence="1">
    <location>
        <begin position="1691"/>
        <end position="1702"/>
    </location>
</feature>
<evidence type="ECO:0000313" key="2">
    <source>
        <dbReference type="EMBL" id="ELT95169.1"/>
    </source>
</evidence>
<evidence type="ECO:0000313" key="3">
    <source>
        <dbReference type="EnsemblMetazoa" id="CapteP187498"/>
    </source>
</evidence>
<dbReference type="Proteomes" id="UP000014760">
    <property type="component" value="Unassembled WGS sequence"/>
</dbReference>
<reference evidence="4" key="1">
    <citation type="submission" date="2012-12" db="EMBL/GenBank/DDBJ databases">
        <authorList>
            <person name="Hellsten U."/>
            <person name="Grimwood J."/>
            <person name="Chapman J.A."/>
            <person name="Shapiro H."/>
            <person name="Aerts A."/>
            <person name="Otillar R.P."/>
            <person name="Terry A.Y."/>
            <person name="Boore J.L."/>
            <person name="Simakov O."/>
            <person name="Marletaz F."/>
            <person name="Cho S.-J."/>
            <person name="Edsinger-Gonzales E."/>
            <person name="Havlak P."/>
            <person name="Kuo D.-H."/>
            <person name="Larsson T."/>
            <person name="Lv J."/>
            <person name="Arendt D."/>
            <person name="Savage R."/>
            <person name="Osoegawa K."/>
            <person name="de Jong P."/>
            <person name="Lindberg D.R."/>
            <person name="Seaver E.C."/>
            <person name="Weisblat D.A."/>
            <person name="Putnam N.H."/>
            <person name="Grigoriev I.V."/>
            <person name="Rokhsar D.S."/>
        </authorList>
    </citation>
    <scope>NUCLEOTIDE SEQUENCE</scope>
    <source>
        <strain evidence="4">I ESC-2004</strain>
    </source>
</reference>
<dbReference type="HOGENOM" id="CLU_238655_0_0_1"/>
<dbReference type="EMBL" id="KB309212">
    <property type="protein sequence ID" value="ELT95169.1"/>
    <property type="molecule type" value="Genomic_DNA"/>
</dbReference>
<dbReference type="EnsemblMetazoa" id="CapteT187498">
    <property type="protein sequence ID" value="CapteP187498"/>
    <property type="gene ID" value="CapteG187498"/>
</dbReference>
<sequence>MTRLKLLCIHLCYLILLGVVVFVESRPRIFSLVRHLQDGNLEIECRVVFDYEDVDEVSAGISLTQFVYNRESKETRIIFDLGFKNTWGSSSSDMCVFEEFSGGVIPATITLLCSKNQRTKGDKNSDLFSMKPSRSLIVTMEKPHFEAFSSRYTCASKTLNLNKTFSILTYYGHEMGSLNSHLNGEESADAGYKNIALSCHSDHSPRTKLNIDPSFPPVNMSFTFTSSMENTTLSRDYYYRQWNRARPLGVNKHPRRYTRPQSETVSPITCFTGEDITGTSGDDCYEYVLIGTKTLQKRLENAGRPPAVFLEISEEDSVGDGCENSEFLFSLMGCNWKGLIETGKNTKEYTWSRKFHDSEIYRLKTFDLNFEAVVFAPPPLTSPLFHKLKFYRPNLLVNNVLTYPNGSLQPSEEVLRMHSGTQIENKTEWLPNKDDFNRVMEDAEIYIAITNDVFHEFNKYFFQGVRTYLKIITGNVLQLLHQRNRNYSPPTFYSECVGDNKLLHVYNSNDKNSAHYGVFKVYFEDFEEARMRTYFNRLFVLEKKSEHRMFSESVLFCQRRTSYRTVPKIVAVTDDFSVPRPNHKKLVQTHWRTSDQVPFYCHECAKFRHCLCTVVVSAKNATRNRWIPANPDPFLGVFENTWNPFKNLQLTTNELLAEKCPCVRYIIKTAGKYFEKNDLFRTPVMTPHRLEQLVRADTNVTCSLQNYHSESVNMASLYTRSYCTRLQNDLNSTHSLRHLPDLKLRLIPLNNPTSFRWELGNFYPLCHVVPTDMGIIFRNPEGSVAVKFTVEAPLDRNALLALAEVSSSGRKRRRRIPVVLFNVTETTTFYVPKESGNTTTLKKKIEQVRVRHGPTNVRVEYDGITLRLFGQLLNPPWNSSLFLSELPGNGNMEEEEEEDGDDDEYDLLDSLGNITVYGRYPVISKVGEEGGEGEEEGEEVPQIIFRETKICVLEKENDVVMNLQTTRKKGTAVCSMRWREDYFTTKYFCPRPFLKLRIGRAGSSVEDHEITCQHDGRATSFGQILEDLQDSSYEDPYENALYCVKSGDNTITGVIKTSAAFFLDTEKKKKKKKKKREEETMKKKQRFCVPLPSSFTPYTTVEVLGEKIIVSCTLPRVLQSLVICDDDVQLPNYQLQIVYRRHLEFNKYKILDDLTSMNESTRLTTSFTVMNTRFKEYLSGDLEIYCILPSMTTGETTKPKHVNGVDLVDIQRRMFWLSKYSELSHFQATPLISPHRHIPKIKPRAMGEILWHTTLPARADFYRMQNMGGEREGNYKEYTHSDTLSWLTGVTSHSTTSSSSCAAAGLSDPNEAFIKYKTYREKAKINQRTLLNDDNLLLLGIDPAVMFSVPVVVDDDRVDNDVEGKNLLLGQQIWLNSQGLLHGKDQALTVNYFLTDHNNRQSGGGNHGDGDHVGRKGTSCDSNSSDTLMKLVTDVNTDVNDIARGTGMSTNKTDAMSTAGNLRRLNNDELLRRVEETIKNGDLNLENLTTAVSAFILEPDFFTEVFLEGTASFTEIPSLMENVKVSDDPLYKLLGDKVVSINVSRMPTLRDETARLVFPRFARFKDMDCIPTLDEIIQVLFGGNVSDIRAFYELACFSDFTDYKNVADILEKIYATEFHISQSRRDPHCNLSSSSSSNLLSKWREHWGLISCFLIYLEMCRLLVPELADLKIGSVDDVSAEDDIITSRANGDVEEKNDDNEKGVVSSSSEEVSSDDDNDDDDNEKIRHWREIPRNTIYFHQGFFFISPSESLRSREGGGGWKSRCYKALLLPLLRQAM</sequence>
<evidence type="ECO:0000256" key="1">
    <source>
        <dbReference type="SAM" id="MobiDB-lite"/>
    </source>
</evidence>
<dbReference type="EMBL" id="AMQN01011961">
    <property type="status" value="NOT_ANNOTATED_CDS"/>
    <property type="molecule type" value="Genomic_DNA"/>
</dbReference>